<reference evidence="2" key="1">
    <citation type="journal article" date="2015" name="Environ. Microbiol.">
        <title>Plasmids from the gut microbiome of cabbage root fly larvae encode SaxA that catalyses the conversion of the plant toxin 2-phenylethyl isothiocyanate.</title>
        <authorList>
            <person name="Welte C.U."/>
            <person name="de Graaf R.M."/>
            <person name="van den Bosch T.J."/>
            <person name="Op den Camp H.J."/>
            <person name="van Dam N.M."/>
            <person name="Jetten M.S."/>
        </authorList>
    </citation>
    <scope>NUCLEOTIDE SEQUENCE</scope>
    <source>
        <plasmid evidence="2">Drgb3</plasmid>
    </source>
</reference>
<protein>
    <submittedName>
        <fullName evidence="2">Uncharacterized protein</fullName>
    </submittedName>
</protein>
<dbReference type="AlphaFoldDB" id="A0A0N9NN13"/>
<dbReference type="EMBL" id="KT351734">
    <property type="protein sequence ID" value="ALG88614.1"/>
    <property type="molecule type" value="Genomic_DNA"/>
</dbReference>
<feature type="region of interest" description="Disordered" evidence="1">
    <location>
        <begin position="39"/>
        <end position="62"/>
    </location>
</feature>
<feature type="compositionally biased region" description="Polar residues" evidence="1">
    <location>
        <begin position="8"/>
        <end position="22"/>
    </location>
</feature>
<evidence type="ECO:0000313" key="2">
    <source>
        <dbReference type="EMBL" id="ALG88614.1"/>
    </source>
</evidence>
<name>A0A0N9NN13_PECCA</name>
<reference evidence="2" key="2">
    <citation type="submission" date="2015-07" db="EMBL/GenBank/DDBJ databases">
        <authorList>
            <person name="Welte C."/>
            <person name="de Graaf R."/>
            <person name="van den Bosch T.J.M."/>
            <person name="Op den Camp H."/>
            <person name="van Dam N."/>
            <person name="Jetten M."/>
        </authorList>
    </citation>
    <scope>NUCLEOTIDE SEQUENCE</scope>
    <source>
        <plasmid evidence="2">Drgb3</plasmid>
    </source>
</reference>
<evidence type="ECO:0000256" key="1">
    <source>
        <dbReference type="SAM" id="MobiDB-lite"/>
    </source>
</evidence>
<sequence>MVSRPQKETIQSPNHPANTLSDNINGVMQAFEDFSYQRHNQATSQKNNKLLDTALMRQKRRS</sequence>
<geneLocation type="plasmid" evidence="2">
    <name>Drgb3</name>
</geneLocation>
<proteinExistence type="predicted"/>
<keyword evidence="2" id="KW-0614">Plasmid</keyword>
<organism evidence="2">
    <name type="scientific">Pectobacterium carotovorum</name>
    <name type="common">Erwinia carotovora</name>
    <dbReference type="NCBI Taxonomy" id="554"/>
    <lineage>
        <taxon>Bacteria</taxon>
        <taxon>Pseudomonadati</taxon>
        <taxon>Pseudomonadota</taxon>
        <taxon>Gammaproteobacteria</taxon>
        <taxon>Enterobacterales</taxon>
        <taxon>Pectobacteriaceae</taxon>
        <taxon>Pectobacterium</taxon>
    </lineage>
</organism>
<feature type="region of interest" description="Disordered" evidence="1">
    <location>
        <begin position="1"/>
        <end position="22"/>
    </location>
</feature>
<feature type="compositionally biased region" description="Polar residues" evidence="1">
    <location>
        <begin position="39"/>
        <end position="50"/>
    </location>
</feature>
<accession>A0A0N9NN13</accession>